<evidence type="ECO:0000313" key="3">
    <source>
        <dbReference type="Proteomes" id="UP000193144"/>
    </source>
</evidence>
<evidence type="ECO:0000256" key="1">
    <source>
        <dbReference type="SAM" id="MobiDB-lite"/>
    </source>
</evidence>
<organism evidence="2 3">
    <name type="scientific">Clohesyomyces aquaticus</name>
    <dbReference type="NCBI Taxonomy" id="1231657"/>
    <lineage>
        <taxon>Eukaryota</taxon>
        <taxon>Fungi</taxon>
        <taxon>Dikarya</taxon>
        <taxon>Ascomycota</taxon>
        <taxon>Pezizomycotina</taxon>
        <taxon>Dothideomycetes</taxon>
        <taxon>Pleosporomycetidae</taxon>
        <taxon>Pleosporales</taxon>
        <taxon>Lindgomycetaceae</taxon>
        <taxon>Clohesyomyces</taxon>
    </lineage>
</organism>
<feature type="region of interest" description="Disordered" evidence="1">
    <location>
        <begin position="26"/>
        <end position="62"/>
    </location>
</feature>
<dbReference type="EMBL" id="MCFA01000060">
    <property type="protein sequence ID" value="ORY11505.1"/>
    <property type="molecule type" value="Genomic_DNA"/>
</dbReference>
<keyword evidence="3" id="KW-1185">Reference proteome</keyword>
<reference evidence="2 3" key="1">
    <citation type="submission" date="2016-07" db="EMBL/GenBank/DDBJ databases">
        <title>Pervasive Adenine N6-methylation of Active Genes in Fungi.</title>
        <authorList>
            <consortium name="DOE Joint Genome Institute"/>
            <person name="Mondo S.J."/>
            <person name="Dannebaum R.O."/>
            <person name="Kuo R.C."/>
            <person name="Labutti K."/>
            <person name="Haridas S."/>
            <person name="Kuo A."/>
            <person name="Salamov A."/>
            <person name="Ahrendt S.R."/>
            <person name="Lipzen A."/>
            <person name="Sullivan W."/>
            <person name="Andreopoulos W.B."/>
            <person name="Clum A."/>
            <person name="Lindquist E."/>
            <person name="Daum C."/>
            <person name="Ramamoorthy G.K."/>
            <person name="Gryganskyi A."/>
            <person name="Culley D."/>
            <person name="Magnuson J.K."/>
            <person name="James T.Y."/>
            <person name="O'Malley M.A."/>
            <person name="Stajich J.E."/>
            <person name="Spatafora J.W."/>
            <person name="Visel A."/>
            <person name="Grigoriev I.V."/>
        </authorList>
    </citation>
    <scope>NUCLEOTIDE SEQUENCE [LARGE SCALE GENOMIC DNA]</scope>
    <source>
        <strain evidence="2 3">CBS 115471</strain>
    </source>
</reference>
<dbReference type="AlphaFoldDB" id="A0A1Y1ZNW0"/>
<dbReference type="Proteomes" id="UP000193144">
    <property type="component" value="Unassembled WGS sequence"/>
</dbReference>
<gene>
    <name evidence="2" type="ORF">BCR34DRAFT_587848</name>
</gene>
<evidence type="ECO:0000313" key="2">
    <source>
        <dbReference type="EMBL" id="ORY11505.1"/>
    </source>
</evidence>
<feature type="compositionally biased region" description="Polar residues" evidence="1">
    <location>
        <begin position="31"/>
        <end position="40"/>
    </location>
</feature>
<comment type="caution">
    <text evidence="2">The sequence shown here is derived from an EMBL/GenBank/DDBJ whole genome shotgun (WGS) entry which is preliminary data.</text>
</comment>
<name>A0A1Y1ZNW0_9PLEO</name>
<sequence>MPETNIFRTIVMAAAAIKTLIDKAREPAQKCSLSRPTDASSRCKPASKHSLERKAQSVGGLSGHRMSAELALHLIPTRLRARSCIGASHLTATRSAPSSRRGMVGSNNGFHRSSFSHWWDPDSSKALPTTLSSALLVSSRTMPQPRAPCPG</sequence>
<accession>A0A1Y1ZNW0</accession>
<proteinExistence type="predicted"/>
<protein>
    <submittedName>
        <fullName evidence="2">Uncharacterized protein</fullName>
    </submittedName>
</protein>